<evidence type="ECO:0000313" key="1">
    <source>
        <dbReference type="EMBL" id="EMH22653.1"/>
    </source>
</evidence>
<dbReference type="Proteomes" id="UP000012023">
    <property type="component" value="Unassembled WGS sequence"/>
</dbReference>
<accession>M3PCD8</accession>
<evidence type="ECO:0000313" key="2">
    <source>
        <dbReference type="Proteomes" id="UP000012023"/>
    </source>
</evidence>
<sequence length="40" mass="4395">MVAIMLVYEASKLWRKIFGVVGVFELIKGVIDPSSIASRA</sequence>
<organism evidence="1 2">
    <name type="scientific">Helicobacter pylori GAM260BSi</name>
    <dbReference type="NCBI Taxonomy" id="1159046"/>
    <lineage>
        <taxon>Bacteria</taxon>
        <taxon>Pseudomonadati</taxon>
        <taxon>Campylobacterota</taxon>
        <taxon>Epsilonproteobacteria</taxon>
        <taxon>Campylobacterales</taxon>
        <taxon>Helicobacteraceae</taxon>
        <taxon>Helicobacter</taxon>
    </lineage>
</organism>
<gene>
    <name evidence="1" type="ORF">HMPREF1418_01012</name>
</gene>
<comment type="caution">
    <text evidence="1">The sequence shown here is derived from an EMBL/GenBank/DDBJ whole genome shotgun (WGS) entry which is preliminary data.</text>
</comment>
<reference evidence="1 2" key="1">
    <citation type="submission" date="2012-11" db="EMBL/GenBank/DDBJ databases">
        <authorList>
            <person name="Weinstock G."/>
            <person name="Sodergren E."/>
            <person name="Lobos E.A."/>
            <person name="Fulton L."/>
            <person name="Fulton R."/>
            <person name="Courtney L."/>
            <person name="Fronick C."/>
            <person name="O'Laughlin M."/>
            <person name="Godfrey J."/>
            <person name="Wilson R.M."/>
            <person name="Miner T."/>
            <person name="Farmer C."/>
            <person name="Delehaunty K."/>
            <person name="Cordes M."/>
            <person name="Minx P."/>
            <person name="Tomlinson C."/>
            <person name="Chen J."/>
            <person name="Wollam A."/>
            <person name="Pepin K.H."/>
            <person name="Bhonagiri V."/>
            <person name="Zhang X."/>
            <person name="Suruliraj S."/>
            <person name="Antonio M."/>
            <person name="Secka O."/>
            <person name="Thomas J."/>
            <person name="Warren W."/>
            <person name="Mitreva M."/>
            <person name="Mardis E.R."/>
            <person name="Wilson R.K."/>
        </authorList>
    </citation>
    <scope>NUCLEOTIDE SEQUENCE [LARGE SCALE GENOMIC DNA]</scope>
    <source>
        <strain evidence="1 2">GAM260BSi</strain>
    </source>
</reference>
<dbReference type="EMBL" id="APDV01000065">
    <property type="protein sequence ID" value="EMH22653.1"/>
    <property type="molecule type" value="Genomic_DNA"/>
</dbReference>
<protein>
    <submittedName>
        <fullName evidence="1">Uncharacterized protein</fullName>
    </submittedName>
</protein>
<dbReference type="HOGENOM" id="CLU_3356589_0_0_7"/>
<proteinExistence type="predicted"/>
<dbReference type="AlphaFoldDB" id="M3PCD8"/>
<name>M3PCD8_HELPX</name>